<dbReference type="EC" id="2.1.1.114" evidence="5"/>
<keyword evidence="3 5" id="KW-0831">Ubiquinone biosynthesis</keyword>
<feature type="binding site" evidence="5">
    <location>
        <position position="176"/>
    </location>
    <ligand>
        <name>Mg(2+)</name>
        <dbReference type="ChEBI" id="CHEBI:18420"/>
    </ligand>
</feature>
<keyword evidence="5" id="KW-0999">Mitochondrion inner membrane</keyword>
<evidence type="ECO:0000256" key="2">
    <source>
        <dbReference type="ARBA" id="ARBA00022679"/>
    </source>
</evidence>
<sequence length="286" mass="31646">MKVVKLLSARSIATGPKFQNRLSEQTGQLTKSSLDRKSTIDLVSVTHHSKLCDKWWDVNGELRVLHSLNPLRVQFVRDGLANTGVQAENPCYPLEGIKVLDVGCGGGLFSEPLARIGADVTGIDASSELIATAKEHASQDSNLDGKLNYVQTAIEDFSVNNREAFNAVVASEIIEHVNDKDLFFKSCIDTLKPGGSIFVTTFNKTLNSWIAGIIAAEHIFKLIPKGTHDWNKFITPAEMQSLLEKHGCKTQLIHGIGYNPLKNECFWMNSTQINYGLHAVKRKEQK</sequence>
<feature type="binding site" evidence="5">
    <location>
        <position position="72"/>
    </location>
    <ligand>
        <name>S-adenosyl-L-methionine</name>
        <dbReference type="ChEBI" id="CHEBI:59789"/>
    </ligand>
</feature>
<keyword evidence="8" id="KW-0830">Ubiquinone</keyword>
<dbReference type="GO" id="GO:0032259">
    <property type="term" value="P:methylation"/>
    <property type="evidence" value="ECO:0007669"/>
    <property type="project" value="UniProtKB-KW"/>
</dbReference>
<comment type="function">
    <text evidence="5">O-methyltransferase required for two non-consecutive steps during ubiquinone biosynthesis. Catalyzes the 2 O-methylation of 3,4-dihydroxy-5-(all-trans-polyprenyl)benzoic acid into 4-hydroxy-3-methoxy-5-(all-trans-polyprenyl)benzoic acid. Also catalyzes the last step of ubiquinone biosynthesis by mediating methylation of 3-demethylubiquinone into ubiquinone. Also able to mediate the methylation of 3-demethylubiquinol into ubiquinol.</text>
</comment>
<dbReference type="InterPro" id="IPR010233">
    <property type="entry name" value="UbiG_MeTrfase"/>
</dbReference>
<dbReference type="GO" id="GO:0031314">
    <property type="term" value="C:extrinsic component of mitochondrial inner membrane"/>
    <property type="evidence" value="ECO:0007669"/>
    <property type="project" value="UniProtKB-UniRule"/>
</dbReference>
<dbReference type="NCBIfam" id="TIGR01983">
    <property type="entry name" value="UbiG"/>
    <property type="match status" value="1"/>
</dbReference>
<dbReference type="GO" id="GO:0010420">
    <property type="term" value="F:polyprenyldihydroxybenzoate methyltransferase activity"/>
    <property type="evidence" value="ECO:0007669"/>
    <property type="project" value="UniProtKB-UniRule"/>
</dbReference>
<keyword evidence="4 5" id="KW-0949">S-adenosyl-L-methionine</keyword>
<comment type="similarity">
    <text evidence="5">Belongs to the class I-like SAM-binding methyltransferase superfamily. UbiG/COQ3 family.</text>
</comment>
<dbReference type="Proteomes" id="UP000694925">
    <property type="component" value="Unplaced"/>
</dbReference>
<keyword evidence="5" id="KW-0479">Metal-binding</keyword>
<keyword evidence="5" id="KW-0496">Mitochondrion</keyword>
<dbReference type="HAMAP" id="MF_00472">
    <property type="entry name" value="UbiG"/>
    <property type="match status" value="1"/>
</dbReference>
<protein>
    <recommendedName>
        <fullName evidence="5">Ubiquinone biosynthesis O-methyltransferase, mitochondrial</fullName>
    </recommendedName>
    <alternativeName>
        <fullName evidence="5">3-demethylubiquinol 3-O-methyltransferase</fullName>
        <ecNumber evidence="5">2.1.1.64</ecNumber>
    </alternativeName>
    <alternativeName>
        <fullName evidence="5">3-demethylubiquinone 3-O-methyltransferase</fullName>
        <ecNumber evidence="5">2.1.1.-</ecNumber>
    </alternativeName>
    <alternativeName>
        <fullName evidence="5">Polyprenyldihydroxybenzoate methyltransferase</fullName>
        <ecNumber evidence="5">2.1.1.114</ecNumber>
    </alternativeName>
</protein>
<reference evidence="8" key="1">
    <citation type="submission" date="2025-08" db="UniProtKB">
        <authorList>
            <consortium name="RefSeq"/>
        </authorList>
    </citation>
    <scope>IDENTIFICATION</scope>
    <source>
        <tissue evidence="8">Whole body</tissue>
    </source>
</reference>
<dbReference type="Gene3D" id="3.40.50.150">
    <property type="entry name" value="Vaccinia Virus protein VP39"/>
    <property type="match status" value="1"/>
</dbReference>
<dbReference type="AlphaFoldDB" id="A0AAJ7N7G6"/>
<comment type="catalytic activity">
    <reaction evidence="5">
        <text>a 3,4-dihydroxy-5-(all-trans-polyprenyl)benzoate + S-adenosyl-L-methionine = a 4-hydroxy-3-methoxy-5-(all-trans-polyprenyl)benzoate + S-adenosyl-L-homocysteine + H(+)</text>
        <dbReference type="Rhea" id="RHEA:44452"/>
        <dbReference type="Rhea" id="RHEA-COMP:10930"/>
        <dbReference type="Rhea" id="RHEA-COMP:10931"/>
        <dbReference type="ChEBI" id="CHEBI:15378"/>
        <dbReference type="ChEBI" id="CHEBI:57856"/>
        <dbReference type="ChEBI" id="CHEBI:59789"/>
        <dbReference type="ChEBI" id="CHEBI:64694"/>
        <dbReference type="ChEBI" id="CHEBI:84443"/>
        <dbReference type="EC" id="2.1.1.114"/>
    </reaction>
</comment>
<dbReference type="InterPro" id="IPR029063">
    <property type="entry name" value="SAM-dependent_MTases_sf"/>
</dbReference>
<keyword evidence="7" id="KW-1185">Reference proteome</keyword>
<evidence type="ECO:0000256" key="5">
    <source>
        <dbReference type="HAMAP-Rule" id="MF_03190"/>
    </source>
</evidence>
<feature type="binding site" evidence="5">
    <location>
        <position position="172"/>
    </location>
    <ligand>
        <name>Mg(2+)</name>
        <dbReference type="ChEBI" id="CHEBI:18420"/>
    </ligand>
</feature>
<dbReference type="PANTHER" id="PTHR43464:SF19">
    <property type="entry name" value="UBIQUINONE BIOSYNTHESIS O-METHYLTRANSFERASE, MITOCHONDRIAL"/>
    <property type="match status" value="1"/>
</dbReference>
<comment type="cofactor">
    <cofactor evidence="5">
        <name>Mg(2+)</name>
        <dbReference type="ChEBI" id="CHEBI:18420"/>
    </cofactor>
</comment>
<feature type="binding site" evidence="5">
    <location>
        <position position="124"/>
    </location>
    <ligand>
        <name>S-adenosyl-L-methionine</name>
        <dbReference type="ChEBI" id="CHEBI:59789"/>
    </ligand>
</feature>
<name>A0AAJ7N7G6_9HYME</name>
<evidence type="ECO:0000256" key="3">
    <source>
        <dbReference type="ARBA" id="ARBA00022688"/>
    </source>
</evidence>
<dbReference type="EC" id="2.1.1.-" evidence="5"/>
<evidence type="ECO:0000313" key="8">
    <source>
        <dbReference type="RefSeq" id="XP_017881514.1"/>
    </source>
</evidence>
<comment type="catalytic activity">
    <reaction evidence="5">
        <text>a 3-demethylubiquinone + S-adenosyl-L-methionine = a ubiquinone + S-adenosyl-L-homocysteine</text>
        <dbReference type="Rhea" id="RHEA:81215"/>
        <dbReference type="Rhea" id="RHEA-COMP:9565"/>
        <dbReference type="Rhea" id="RHEA-COMP:19654"/>
        <dbReference type="ChEBI" id="CHEBI:16389"/>
        <dbReference type="ChEBI" id="CHEBI:57856"/>
        <dbReference type="ChEBI" id="CHEBI:59789"/>
        <dbReference type="ChEBI" id="CHEBI:231825"/>
    </reaction>
</comment>
<feature type="binding site" evidence="5">
    <location>
        <position position="171"/>
    </location>
    <ligand>
        <name>S-adenosyl-L-methionine</name>
        <dbReference type="ChEBI" id="CHEBI:59789"/>
    </ligand>
</feature>
<dbReference type="PANTHER" id="PTHR43464">
    <property type="entry name" value="METHYLTRANSFERASE"/>
    <property type="match status" value="1"/>
</dbReference>
<keyword evidence="1 5" id="KW-0489">Methyltransferase</keyword>
<feature type="domain" description="Methyltransferase type 11" evidence="6">
    <location>
        <begin position="100"/>
        <end position="198"/>
    </location>
</feature>
<keyword evidence="5" id="KW-0472">Membrane</keyword>
<accession>A0AAJ7N7G6</accession>
<dbReference type="GO" id="GO:0061542">
    <property type="term" value="F:3-demethylubiquinol 3-O-methyltransferase activity"/>
    <property type="evidence" value="ECO:0007669"/>
    <property type="project" value="UniProtKB-UniRule"/>
</dbReference>
<dbReference type="RefSeq" id="XP_017881514.1">
    <property type="nucleotide sequence ID" value="XM_018026025.2"/>
</dbReference>
<evidence type="ECO:0000259" key="6">
    <source>
        <dbReference type="Pfam" id="PF08241"/>
    </source>
</evidence>
<comment type="catalytic activity">
    <reaction evidence="5">
        <text>a 3-demethylubiquinol + S-adenosyl-L-methionine = a ubiquinol + S-adenosyl-L-homocysteine + H(+)</text>
        <dbReference type="Rhea" id="RHEA:44380"/>
        <dbReference type="Rhea" id="RHEA-COMP:9566"/>
        <dbReference type="Rhea" id="RHEA-COMP:10914"/>
        <dbReference type="ChEBI" id="CHEBI:15378"/>
        <dbReference type="ChEBI" id="CHEBI:17976"/>
        <dbReference type="ChEBI" id="CHEBI:57856"/>
        <dbReference type="ChEBI" id="CHEBI:59789"/>
        <dbReference type="ChEBI" id="CHEBI:84422"/>
        <dbReference type="EC" id="2.1.1.64"/>
    </reaction>
</comment>
<comment type="subcellular location">
    <subcellularLocation>
        <location evidence="5">Mitochondrion inner membrane</location>
        <topology evidence="5">Peripheral membrane protein</topology>
        <orientation evidence="5">Matrix side</orientation>
    </subcellularLocation>
</comment>
<keyword evidence="2 5" id="KW-0808">Transferase</keyword>
<comment type="subunit">
    <text evidence="5">Component of a multi-subunit COQ enzyme complex.</text>
</comment>
<dbReference type="GO" id="GO:0046872">
    <property type="term" value="F:metal ion binding"/>
    <property type="evidence" value="ECO:0007669"/>
    <property type="project" value="UniProtKB-KW"/>
</dbReference>
<dbReference type="EC" id="2.1.1.64" evidence="5"/>
<evidence type="ECO:0000256" key="1">
    <source>
        <dbReference type="ARBA" id="ARBA00022603"/>
    </source>
</evidence>
<gene>
    <name evidence="8" type="primary">LOC108625765</name>
    <name evidence="5" type="synonym">coq3</name>
</gene>
<dbReference type="GeneID" id="108625765"/>
<proteinExistence type="inferred from homology"/>
<feature type="binding site" evidence="5">
    <location>
        <position position="175"/>
    </location>
    <ligand>
        <name>Mg(2+)</name>
        <dbReference type="ChEBI" id="CHEBI:18420"/>
    </ligand>
</feature>
<dbReference type="KEGG" id="ccal:108625765"/>
<keyword evidence="5" id="KW-0460">Magnesium</keyword>
<dbReference type="Pfam" id="PF08241">
    <property type="entry name" value="Methyltransf_11"/>
    <property type="match status" value="1"/>
</dbReference>
<evidence type="ECO:0000313" key="7">
    <source>
        <dbReference type="Proteomes" id="UP000694925"/>
    </source>
</evidence>
<comment type="pathway">
    <text evidence="5">Cofactor biosynthesis; ubiquinone biosynthesis.</text>
</comment>
<dbReference type="SUPFAM" id="SSF53335">
    <property type="entry name" value="S-adenosyl-L-methionine-dependent methyltransferases"/>
    <property type="match status" value="1"/>
</dbReference>
<dbReference type="InterPro" id="IPR013216">
    <property type="entry name" value="Methyltransf_11"/>
</dbReference>
<dbReference type="CTD" id="51805"/>
<dbReference type="CDD" id="cd02440">
    <property type="entry name" value="AdoMet_MTases"/>
    <property type="match status" value="1"/>
</dbReference>
<feature type="binding site" evidence="5">
    <location>
        <position position="103"/>
    </location>
    <ligand>
        <name>S-adenosyl-L-methionine</name>
        <dbReference type="ChEBI" id="CHEBI:59789"/>
    </ligand>
</feature>
<organism evidence="7 8">
    <name type="scientific">Ceratina calcarata</name>
    <dbReference type="NCBI Taxonomy" id="156304"/>
    <lineage>
        <taxon>Eukaryota</taxon>
        <taxon>Metazoa</taxon>
        <taxon>Ecdysozoa</taxon>
        <taxon>Arthropoda</taxon>
        <taxon>Hexapoda</taxon>
        <taxon>Insecta</taxon>
        <taxon>Pterygota</taxon>
        <taxon>Neoptera</taxon>
        <taxon>Endopterygota</taxon>
        <taxon>Hymenoptera</taxon>
        <taxon>Apocrita</taxon>
        <taxon>Aculeata</taxon>
        <taxon>Apoidea</taxon>
        <taxon>Anthophila</taxon>
        <taxon>Apidae</taxon>
        <taxon>Ceratina</taxon>
        <taxon>Zadontomerus</taxon>
    </lineage>
</organism>
<evidence type="ECO:0000256" key="4">
    <source>
        <dbReference type="ARBA" id="ARBA00022691"/>
    </source>
</evidence>